<feature type="compositionally biased region" description="Polar residues" evidence="2">
    <location>
        <begin position="440"/>
        <end position="452"/>
    </location>
</feature>
<feature type="region of interest" description="Disordered" evidence="2">
    <location>
        <begin position="215"/>
        <end position="234"/>
    </location>
</feature>
<sequence>MGRMTTRVAKATTDAKQAELEVDERRELLHNLEMKHQRNSSNTDLLVKDEDVRRLKLRILLLRDENTSLRDQIAQNDDVNTKLISQCDDLSAQIEAKMEVIRSQEQELRKQEREYKNLKAELQSMTSATQESENLLSEKLALTRELAVLKPEIEHLRSQVNQQQATLTEKLSLERQVNTLEVELANEKKAVKRAMQKRESNDRVEDELRKKLRETEKNLTAEKTARERLEDQLEQEKRTRQFALQEQDSTREVEADLRKKLQDAQKQLREEQKDKERLEGQLEAAARASQKAQKQASGGAEDELRALLKEAQNDLVVQRKETEKIRQESQVTVSEAEERSEHLEKKLEKFKTKVRELQDQLKQCQADLKKAQQARGPAPEEISTKTNGRPQAFRKKKAQDMAMDDFTQITINTPSAEDGNRARRMFKKRPIEPSAVGEKSTFSITPFLNRSKTGSDDAPEQDDEEVEDSILGPRQKSKTPEVATAASEVVPAEGADTEPTTALAAEDDKPKSKRGRPKKILGDAPSAKKNAQPSAAAKKTVKASKPSLEKVSEEAAEAEDSNEEEDPSKKLQDAAEKTKTIKFDVAQNEASAAPSINGEQPKKKKRKVLGSTKTLFAEEEGEEAPAPVVVRKQGKVQLGGGAKGLSKAPLAARRAMFAAGAGASTFSPLKRDRRGVGASFLA</sequence>
<dbReference type="AlphaFoldDB" id="A0A4Q4T122"/>
<keyword evidence="4" id="KW-1185">Reference proteome</keyword>
<keyword evidence="1" id="KW-0175">Coiled coil</keyword>
<feature type="region of interest" description="Disordered" evidence="2">
    <location>
        <begin position="264"/>
        <end position="301"/>
    </location>
</feature>
<name>A0A4Q4T122_9PEZI</name>
<gene>
    <name evidence="3" type="ORF">DL764_008383</name>
</gene>
<feature type="region of interest" description="Disordered" evidence="2">
    <location>
        <begin position="365"/>
        <end position="607"/>
    </location>
</feature>
<accession>A0A4Q4T122</accession>
<evidence type="ECO:0000313" key="3">
    <source>
        <dbReference type="EMBL" id="RYO90845.1"/>
    </source>
</evidence>
<feature type="compositionally biased region" description="Acidic residues" evidence="2">
    <location>
        <begin position="457"/>
        <end position="468"/>
    </location>
</feature>
<comment type="caution">
    <text evidence="3">The sequence shown here is derived from an EMBL/GenBank/DDBJ whole genome shotgun (WGS) entry which is preliminary data.</text>
</comment>
<reference evidence="3 4" key="1">
    <citation type="submission" date="2018-06" db="EMBL/GenBank/DDBJ databases">
        <title>Complete Genomes of Monosporascus.</title>
        <authorList>
            <person name="Robinson A.J."/>
            <person name="Natvig D.O."/>
        </authorList>
    </citation>
    <scope>NUCLEOTIDE SEQUENCE [LARGE SCALE GENOMIC DNA]</scope>
    <source>
        <strain evidence="3 4">CBS 110550</strain>
    </source>
</reference>
<feature type="compositionally biased region" description="Acidic residues" evidence="2">
    <location>
        <begin position="554"/>
        <end position="566"/>
    </location>
</feature>
<dbReference type="OrthoDB" id="20105at2759"/>
<dbReference type="STRING" id="155417.A0A4Q4T122"/>
<dbReference type="Proteomes" id="UP000293360">
    <property type="component" value="Unassembled WGS sequence"/>
</dbReference>
<feature type="coiled-coil region" evidence="1">
    <location>
        <begin position="15"/>
        <end position="135"/>
    </location>
</feature>
<feature type="compositionally biased region" description="Low complexity" evidence="2">
    <location>
        <begin position="534"/>
        <end position="546"/>
    </location>
</feature>
<proteinExistence type="predicted"/>
<dbReference type="EMBL" id="QJNU01000646">
    <property type="protein sequence ID" value="RYO90845.1"/>
    <property type="molecule type" value="Genomic_DNA"/>
</dbReference>
<evidence type="ECO:0000313" key="4">
    <source>
        <dbReference type="Proteomes" id="UP000293360"/>
    </source>
</evidence>
<evidence type="ECO:0000256" key="2">
    <source>
        <dbReference type="SAM" id="MobiDB-lite"/>
    </source>
</evidence>
<feature type="compositionally biased region" description="Basic and acidic residues" evidence="2">
    <location>
        <begin position="264"/>
        <end position="280"/>
    </location>
</feature>
<feature type="compositionally biased region" description="Basic and acidic residues" evidence="2">
    <location>
        <begin position="567"/>
        <end position="582"/>
    </location>
</feature>
<protein>
    <submittedName>
        <fullName evidence="3">Uncharacterized protein</fullName>
    </submittedName>
</protein>
<organism evidence="3 4">
    <name type="scientific">Monosporascus ibericus</name>
    <dbReference type="NCBI Taxonomy" id="155417"/>
    <lineage>
        <taxon>Eukaryota</taxon>
        <taxon>Fungi</taxon>
        <taxon>Dikarya</taxon>
        <taxon>Ascomycota</taxon>
        <taxon>Pezizomycotina</taxon>
        <taxon>Sordariomycetes</taxon>
        <taxon>Xylariomycetidae</taxon>
        <taxon>Xylariales</taxon>
        <taxon>Xylariales incertae sedis</taxon>
        <taxon>Monosporascus</taxon>
    </lineage>
</organism>
<feature type="compositionally biased region" description="Low complexity" evidence="2">
    <location>
        <begin position="284"/>
        <end position="299"/>
    </location>
</feature>
<evidence type="ECO:0000256" key="1">
    <source>
        <dbReference type="SAM" id="Coils"/>
    </source>
</evidence>